<feature type="domain" description="Cupin type-2" evidence="1">
    <location>
        <begin position="41"/>
        <end position="87"/>
    </location>
</feature>
<dbReference type="SUPFAM" id="SSF51182">
    <property type="entry name" value="RmlC-like cupins"/>
    <property type="match status" value="1"/>
</dbReference>
<dbReference type="RefSeq" id="WP_114563165.1">
    <property type="nucleotide sequence ID" value="NZ_CP031124.1"/>
</dbReference>
<dbReference type="InterPro" id="IPR014710">
    <property type="entry name" value="RmlC-like_jellyroll"/>
</dbReference>
<name>A0A345DCF6_9BURK</name>
<organism evidence="2 3">
    <name type="scientific">Ephemeroptericola cinctiostellae</name>
    <dbReference type="NCBI Taxonomy" id="2268024"/>
    <lineage>
        <taxon>Bacteria</taxon>
        <taxon>Pseudomonadati</taxon>
        <taxon>Pseudomonadota</taxon>
        <taxon>Betaproteobacteria</taxon>
        <taxon>Burkholderiales</taxon>
        <taxon>Burkholderiaceae</taxon>
        <taxon>Ephemeroptericola</taxon>
    </lineage>
</organism>
<dbReference type="OrthoDB" id="9794183at2"/>
<dbReference type="Proteomes" id="UP000252182">
    <property type="component" value="Chromosome"/>
</dbReference>
<dbReference type="InterPro" id="IPR013096">
    <property type="entry name" value="Cupin_2"/>
</dbReference>
<sequence>MSVINLSQTASTLPQAWSSVTLANIGNTNFKILRMDEQEYAAESHSHAEILLVVDGQLNLAIDNQSVVVRTGEAYMVPANTPHSVAHGSFGTLLIFDSVEP</sequence>
<proteinExistence type="predicted"/>
<evidence type="ECO:0000259" key="1">
    <source>
        <dbReference type="Pfam" id="PF07883"/>
    </source>
</evidence>
<dbReference type="KEGG" id="hyf:DTO96_101785"/>
<gene>
    <name evidence="2" type="ORF">DTO96_101785</name>
</gene>
<dbReference type="AlphaFoldDB" id="A0A345DCF6"/>
<dbReference type="Gene3D" id="2.60.120.10">
    <property type="entry name" value="Jelly Rolls"/>
    <property type="match status" value="1"/>
</dbReference>
<dbReference type="InterPro" id="IPR011051">
    <property type="entry name" value="RmlC_Cupin_sf"/>
</dbReference>
<dbReference type="Pfam" id="PF07883">
    <property type="entry name" value="Cupin_2"/>
    <property type="match status" value="1"/>
</dbReference>
<keyword evidence="3" id="KW-1185">Reference proteome</keyword>
<reference evidence="3" key="1">
    <citation type="submission" date="2018-07" db="EMBL/GenBank/DDBJ databases">
        <authorList>
            <person name="Kim H."/>
        </authorList>
    </citation>
    <scope>NUCLEOTIDE SEQUENCE [LARGE SCALE GENOMIC DNA]</scope>
    <source>
        <strain evidence="3">F02</strain>
    </source>
</reference>
<protein>
    <recommendedName>
        <fullName evidence="1">Cupin type-2 domain-containing protein</fullName>
    </recommendedName>
</protein>
<evidence type="ECO:0000313" key="3">
    <source>
        <dbReference type="Proteomes" id="UP000252182"/>
    </source>
</evidence>
<accession>A0A345DCF6</accession>
<evidence type="ECO:0000313" key="2">
    <source>
        <dbReference type="EMBL" id="AXF86044.1"/>
    </source>
</evidence>
<dbReference type="EMBL" id="CP031124">
    <property type="protein sequence ID" value="AXF86044.1"/>
    <property type="molecule type" value="Genomic_DNA"/>
</dbReference>